<dbReference type="InterPro" id="IPR000515">
    <property type="entry name" value="MetI-like"/>
</dbReference>
<evidence type="ECO:0000313" key="9">
    <source>
        <dbReference type="EMBL" id="RJX37873.1"/>
    </source>
</evidence>
<evidence type="ECO:0000256" key="1">
    <source>
        <dbReference type="ARBA" id="ARBA00004651"/>
    </source>
</evidence>
<keyword evidence="6 7" id="KW-0472">Membrane</keyword>
<dbReference type="AlphaFoldDB" id="A0A3A6PPJ9"/>
<evidence type="ECO:0000256" key="6">
    <source>
        <dbReference type="ARBA" id="ARBA00023136"/>
    </source>
</evidence>
<dbReference type="OrthoDB" id="9772609at2"/>
<accession>A0A3A6PPJ9</accession>
<protein>
    <submittedName>
        <fullName evidence="9">Carbohydrate ABC transporter permease</fullName>
    </submittedName>
</protein>
<evidence type="ECO:0000256" key="7">
    <source>
        <dbReference type="RuleBase" id="RU363032"/>
    </source>
</evidence>
<keyword evidence="3" id="KW-1003">Cell membrane</keyword>
<evidence type="ECO:0000259" key="8">
    <source>
        <dbReference type="PROSITE" id="PS50928"/>
    </source>
</evidence>
<feature type="transmembrane region" description="Helical" evidence="7">
    <location>
        <begin position="12"/>
        <end position="31"/>
    </location>
</feature>
<dbReference type="CDD" id="cd06261">
    <property type="entry name" value="TM_PBP2"/>
    <property type="match status" value="1"/>
</dbReference>
<proteinExistence type="inferred from homology"/>
<feature type="transmembrane region" description="Helical" evidence="7">
    <location>
        <begin position="262"/>
        <end position="281"/>
    </location>
</feature>
<gene>
    <name evidence="9" type="ORF">D3P09_17415</name>
</gene>
<dbReference type="Pfam" id="PF00528">
    <property type="entry name" value="BPD_transp_1"/>
    <property type="match status" value="1"/>
</dbReference>
<keyword evidence="2 7" id="KW-0813">Transport</keyword>
<evidence type="ECO:0000256" key="4">
    <source>
        <dbReference type="ARBA" id="ARBA00022692"/>
    </source>
</evidence>
<reference evidence="9 10" key="1">
    <citation type="submission" date="2018-09" db="EMBL/GenBank/DDBJ databases">
        <title>Paenibacillus aracenensis nov. sp. isolated from a cave in southern Spain.</title>
        <authorList>
            <person name="Jurado V."/>
            <person name="Gutierrez-Patricio S."/>
            <person name="Gonzalez-Pimentel J.L."/>
            <person name="Miller A.Z."/>
            <person name="Laiz L."/>
            <person name="Saiz-Jimenez C."/>
        </authorList>
    </citation>
    <scope>NUCLEOTIDE SEQUENCE [LARGE SCALE GENOMIC DNA]</scope>
    <source>
        <strain evidence="9 10">JCM 19203</strain>
    </source>
</reference>
<keyword evidence="4 7" id="KW-0812">Transmembrane</keyword>
<feature type="transmembrane region" description="Helical" evidence="7">
    <location>
        <begin position="109"/>
        <end position="128"/>
    </location>
</feature>
<dbReference type="PANTHER" id="PTHR43744">
    <property type="entry name" value="ABC TRANSPORTER PERMEASE PROTEIN MG189-RELATED-RELATED"/>
    <property type="match status" value="1"/>
</dbReference>
<dbReference type="EMBL" id="QXQB01000004">
    <property type="protein sequence ID" value="RJX37873.1"/>
    <property type="molecule type" value="Genomic_DNA"/>
</dbReference>
<dbReference type="PANTHER" id="PTHR43744:SF9">
    <property type="entry name" value="POLYGALACTURONAN_RHAMNOGALACTURONAN TRANSPORT SYSTEM PERMEASE PROTEIN YTCP"/>
    <property type="match status" value="1"/>
</dbReference>
<comment type="similarity">
    <text evidence="7">Belongs to the binding-protein-dependent transport system permease family.</text>
</comment>
<feature type="domain" description="ABC transmembrane type-1" evidence="8">
    <location>
        <begin position="74"/>
        <end position="281"/>
    </location>
</feature>
<dbReference type="GO" id="GO:0055085">
    <property type="term" value="P:transmembrane transport"/>
    <property type="evidence" value="ECO:0007669"/>
    <property type="project" value="InterPro"/>
</dbReference>
<dbReference type="SUPFAM" id="SSF161098">
    <property type="entry name" value="MetI-like"/>
    <property type="match status" value="1"/>
</dbReference>
<dbReference type="InterPro" id="IPR035906">
    <property type="entry name" value="MetI-like_sf"/>
</dbReference>
<evidence type="ECO:0000256" key="5">
    <source>
        <dbReference type="ARBA" id="ARBA00022989"/>
    </source>
</evidence>
<comment type="caution">
    <text evidence="9">The sequence shown here is derived from an EMBL/GenBank/DDBJ whole genome shotgun (WGS) entry which is preliminary data.</text>
</comment>
<keyword evidence="10" id="KW-1185">Reference proteome</keyword>
<feature type="transmembrane region" description="Helical" evidence="7">
    <location>
        <begin position="140"/>
        <end position="161"/>
    </location>
</feature>
<keyword evidence="5 7" id="KW-1133">Transmembrane helix</keyword>
<comment type="subcellular location">
    <subcellularLocation>
        <location evidence="1 7">Cell membrane</location>
        <topology evidence="1 7">Multi-pass membrane protein</topology>
    </subcellularLocation>
</comment>
<evidence type="ECO:0000256" key="3">
    <source>
        <dbReference type="ARBA" id="ARBA00022475"/>
    </source>
</evidence>
<dbReference type="Proteomes" id="UP000267798">
    <property type="component" value="Unassembled WGS sequence"/>
</dbReference>
<dbReference type="RefSeq" id="WP_120112600.1">
    <property type="nucleotide sequence ID" value="NZ_QXQB01000004.1"/>
</dbReference>
<dbReference type="GO" id="GO:0005886">
    <property type="term" value="C:plasma membrane"/>
    <property type="evidence" value="ECO:0007669"/>
    <property type="project" value="UniProtKB-SubCell"/>
</dbReference>
<sequence>MKRIAPSDQVILVVIYIFLILLTISTLYPFWNALVVSFNAGIDTAKGGVTVWPRVFTLENYKTVMNDSKLLNAFMISIYRTVVGTVSAIFCTALLAYGMTRSYLMGRKFYMIFFIFTMYFGGGLIPTYLVIRSLGLMDNFLVFIIPALISVWNMIIFRTFFKGLPAGLEESAQIDGCSTWGIFFRIILPLSGPVIATLGLFTAIAHWNDWFVPSIYISNVDLLPVQTILRRLLNANIVDLAGVDSGTVARIQGMQQITSKSLTTATMMVVTLPIIAVYPFVQKYFVKGVLIGSLKE</sequence>
<dbReference type="Gene3D" id="1.10.3720.10">
    <property type="entry name" value="MetI-like"/>
    <property type="match status" value="1"/>
</dbReference>
<dbReference type="PROSITE" id="PS50928">
    <property type="entry name" value="ABC_TM1"/>
    <property type="match status" value="1"/>
</dbReference>
<evidence type="ECO:0000313" key="10">
    <source>
        <dbReference type="Proteomes" id="UP000267798"/>
    </source>
</evidence>
<feature type="transmembrane region" description="Helical" evidence="7">
    <location>
        <begin position="73"/>
        <end position="97"/>
    </location>
</feature>
<evidence type="ECO:0000256" key="2">
    <source>
        <dbReference type="ARBA" id="ARBA00022448"/>
    </source>
</evidence>
<name>A0A3A6PPJ9_9BACL</name>
<organism evidence="9 10">
    <name type="scientific">Paenibacillus pinisoli</name>
    <dbReference type="NCBI Taxonomy" id="1276110"/>
    <lineage>
        <taxon>Bacteria</taxon>
        <taxon>Bacillati</taxon>
        <taxon>Bacillota</taxon>
        <taxon>Bacilli</taxon>
        <taxon>Bacillales</taxon>
        <taxon>Paenibacillaceae</taxon>
        <taxon>Paenibacillus</taxon>
    </lineage>
</organism>
<feature type="transmembrane region" description="Helical" evidence="7">
    <location>
        <begin position="182"/>
        <end position="204"/>
    </location>
</feature>